<name>A0A9P0E0U9_NEZVI</name>
<evidence type="ECO:0000256" key="9">
    <source>
        <dbReference type="ARBA" id="ARBA00023027"/>
    </source>
</evidence>
<keyword evidence="10" id="KW-0496">Mitochondrion</keyword>
<evidence type="ECO:0000256" key="12">
    <source>
        <dbReference type="SAM" id="MobiDB-lite"/>
    </source>
</evidence>
<keyword evidence="9" id="KW-0520">NAD</keyword>
<accession>A0A9P0E0U9</accession>
<dbReference type="SUPFAM" id="SSF55424">
    <property type="entry name" value="FAD/NAD-linked reductases, dimerisation (C-terminal) domain"/>
    <property type="match status" value="1"/>
</dbReference>
<evidence type="ECO:0000256" key="11">
    <source>
        <dbReference type="ARBA" id="ARBA00047786"/>
    </source>
</evidence>
<dbReference type="PRINTS" id="PR00368">
    <property type="entry name" value="FADPNR"/>
</dbReference>
<dbReference type="GO" id="GO:0006915">
    <property type="term" value="P:apoptotic process"/>
    <property type="evidence" value="ECO:0007669"/>
    <property type="project" value="UniProtKB-KW"/>
</dbReference>
<keyword evidence="8" id="KW-0560">Oxidoreductase</keyword>
<evidence type="ECO:0000256" key="6">
    <source>
        <dbReference type="ARBA" id="ARBA00022827"/>
    </source>
</evidence>
<organism evidence="15 16">
    <name type="scientific">Nezara viridula</name>
    <name type="common">Southern green stink bug</name>
    <name type="synonym">Cimex viridulus</name>
    <dbReference type="NCBI Taxonomy" id="85310"/>
    <lineage>
        <taxon>Eukaryota</taxon>
        <taxon>Metazoa</taxon>
        <taxon>Ecdysozoa</taxon>
        <taxon>Arthropoda</taxon>
        <taxon>Hexapoda</taxon>
        <taxon>Insecta</taxon>
        <taxon>Pterygota</taxon>
        <taxon>Neoptera</taxon>
        <taxon>Paraneoptera</taxon>
        <taxon>Hemiptera</taxon>
        <taxon>Heteroptera</taxon>
        <taxon>Panheteroptera</taxon>
        <taxon>Pentatomomorpha</taxon>
        <taxon>Pentatomoidea</taxon>
        <taxon>Pentatomidae</taxon>
        <taxon>Pentatominae</taxon>
        <taxon>Nezara</taxon>
    </lineage>
</organism>
<dbReference type="GO" id="GO:0046983">
    <property type="term" value="F:protein dimerization activity"/>
    <property type="evidence" value="ECO:0007669"/>
    <property type="project" value="InterPro"/>
</dbReference>
<dbReference type="InterPro" id="IPR016156">
    <property type="entry name" value="FAD/NAD-linked_Rdtase_dimer_sf"/>
</dbReference>
<dbReference type="Pfam" id="PF07992">
    <property type="entry name" value="Pyr_redox_2"/>
    <property type="match status" value="1"/>
</dbReference>
<keyword evidence="6" id="KW-0274">FAD</keyword>
<evidence type="ECO:0000259" key="13">
    <source>
        <dbReference type="Pfam" id="PF07992"/>
    </source>
</evidence>
<proteinExistence type="inferred from homology"/>
<dbReference type="Proteomes" id="UP001152798">
    <property type="component" value="Chromosome 1"/>
</dbReference>
<dbReference type="SMART" id="SM01353">
    <property type="entry name" value="AIF_C"/>
    <property type="match status" value="1"/>
</dbReference>
<dbReference type="SUPFAM" id="SSF51905">
    <property type="entry name" value="FAD/NAD(P)-binding domain"/>
    <property type="match status" value="1"/>
</dbReference>
<dbReference type="GO" id="GO:0005739">
    <property type="term" value="C:mitochondrion"/>
    <property type="evidence" value="ECO:0007669"/>
    <property type="project" value="UniProtKB-SubCell"/>
</dbReference>
<keyword evidence="16" id="KW-1185">Reference proteome</keyword>
<feature type="domain" description="Mitochondrial apoptosis-inducing factor C-terminal" evidence="14">
    <location>
        <begin position="571"/>
        <end position="633"/>
    </location>
</feature>
<comment type="subcellular location">
    <subcellularLocation>
        <location evidence="2">Mitochondrion</location>
    </subcellularLocation>
</comment>
<keyword evidence="4" id="KW-0285">Flavoprotein</keyword>
<gene>
    <name evidence="15" type="ORF">NEZAVI_LOCUS1528</name>
</gene>
<dbReference type="Pfam" id="PF14721">
    <property type="entry name" value="AIF_C"/>
    <property type="match status" value="1"/>
</dbReference>
<evidence type="ECO:0008006" key="17">
    <source>
        <dbReference type="Google" id="ProtNLM"/>
    </source>
</evidence>
<comment type="similarity">
    <text evidence="3">Belongs to the FAD-dependent oxidoreductase family.</text>
</comment>
<dbReference type="InterPro" id="IPR050446">
    <property type="entry name" value="FAD-oxidoreductase/Apoptosis"/>
</dbReference>
<evidence type="ECO:0000256" key="3">
    <source>
        <dbReference type="ARBA" id="ARBA00006442"/>
    </source>
</evidence>
<dbReference type="InterPro" id="IPR023753">
    <property type="entry name" value="FAD/NAD-binding_dom"/>
</dbReference>
<keyword evidence="5" id="KW-0053">Apoptosis</keyword>
<dbReference type="OrthoDB" id="6029at2759"/>
<evidence type="ECO:0000256" key="4">
    <source>
        <dbReference type="ARBA" id="ARBA00022630"/>
    </source>
</evidence>
<evidence type="ECO:0000256" key="10">
    <source>
        <dbReference type="ARBA" id="ARBA00023128"/>
    </source>
</evidence>
<evidence type="ECO:0000259" key="14">
    <source>
        <dbReference type="Pfam" id="PF14721"/>
    </source>
</evidence>
<evidence type="ECO:0000256" key="7">
    <source>
        <dbReference type="ARBA" id="ARBA00022946"/>
    </source>
</evidence>
<dbReference type="Gene3D" id="3.30.390.30">
    <property type="match status" value="1"/>
</dbReference>
<feature type="region of interest" description="Disordered" evidence="12">
    <location>
        <begin position="84"/>
        <end position="104"/>
    </location>
</feature>
<sequence>MQSLVRLITYQNSLKTNRRCVLVYHRQNDIDKHRTERTYCVKKDDIIDKLDNLEQKIQSIVRKKTIDCLETKCKQPDTSLPDCNVSETSVDPGRRHPVHPIPQACPPKPDESDPCIRPYVNPCPPHPLKICSPCAMPVDPCREPCKKPKYKMPKDKKIMELDIRMMKVLFALTTLLAAYILYKIYADQEDTPQVLVKVGKKRRTQKPRIPHKDPQYSVEIPSSVPYLIIGGGTAGYAAMKKLIELDPDAKILILSKELHYPYDKTPLNTELLLADPASSKELMYKPRDSPNSKDRKSVYFEKEEFYTPIIEFDKHKSDPGPFVSIARGWEVNKIDSINKLADIEGKKVKYDKCILATGSSPRNLRVFSENSEEVKKRVSTFTTVYDYQLLDEIIDSYNGDMTIAIVGGGLNGTELACSLQKKGIRIIQIFEENSNMSRLLPGYLADWLTKRVVNTGVTVLPQTDILDALIWKGGEHDGNIALYVNNKQSKKNYLVFADHVLVSIGNVPNTDLAEPSGFELDNVRGGFMVNTELQIRRDLYAAGDCISYYDSVYGRRHFEHYDHAMESGKTAAENILSKGKTYAHQSLIWSDLMDDIGYEAVGTIDSSLPTVGIYYNGDKSEKIKENPETNTDCNEDNPRLGLDEFNKGIIFYIDHKETIVGILTWNVFNRATMLRRILEKAQSYKDCDELAKLMHIHA</sequence>
<dbReference type="InterPro" id="IPR029324">
    <property type="entry name" value="AIF_C"/>
</dbReference>
<evidence type="ECO:0000256" key="2">
    <source>
        <dbReference type="ARBA" id="ARBA00004173"/>
    </source>
</evidence>
<feature type="domain" description="FAD/NAD(P)-binding" evidence="13">
    <location>
        <begin position="226"/>
        <end position="568"/>
    </location>
</feature>
<dbReference type="GO" id="GO:0071949">
    <property type="term" value="F:FAD binding"/>
    <property type="evidence" value="ECO:0007669"/>
    <property type="project" value="TreeGrafter"/>
</dbReference>
<dbReference type="InterPro" id="IPR036188">
    <property type="entry name" value="FAD/NAD-bd_sf"/>
</dbReference>
<keyword evidence="7" id="KW-0809">Transit peptide</keyword>
<dbReference type="Gene3D" id="3.50.50.60">
    <property type="entry name" value="FAD/NAD(P)-binding domain"/>
    <property type="match status" value="2"/>
</dbReference>
<dbReference type="PANTHER" id="PTHR43557">
    <property type="entry name" value="APOPTOSIS-INDUCING FACTOR 1"/>
    <property type="match status" value="1"/>
</dbReference>
<dbReference type="PANTHER" id="PTHR43557:SF4">
    <property type="entry name" value="APOPTOSIS-INDUCING FACTOR 1, MITOCHONDRIAL"/>
    <property type="match status" value="1"/>
</dbReference>
<evidence type="ECO:0000313" key="15">
    <source>
        <dbReference type="EMBL" id="CAH1390307.1"/>
    </source>
</evidence>
<reference evidence="15" key="1">
    <citation type="submission" date="2022-01" db="EMBL/GenBank/DDBJ databases">
        <authorList>
            <person name="King R."/>
        </authorList>
    </citation>
    <scope>NUCLEOTIDE SEQUENCE</scope>
</reference>
<dbReference type="PRINTS" id="PR00411">
    <property type="entry name" value="PNDRDTASEI"/>
</dbReference>
<evidence type="ECO:0000256" key="5">
    <source>
        <dbReference type="ARBA" id="ARBA00022703"/>
    </source>
</evidence>
<evidence type="ECO:0000313" key="16">
    <source>
        <dbReference type="Proteomes" id="UP001152798"/>
    </source>
</evidence>
<dbReference type="AlphaFoldDB" id="A0A9P0E0U9"/>
<dbReference type="EMBL" id="OV725077">
    <property type="protein sequence ID" value="CAH1390307.1"/>
    <property type="molecule type" value="Genomic_DNA"/>
</dbReference>
<protein>
    <recommendedName>
        <fullName evidence="17">Apoptosis-inducing factor 1, mitochondrial</fullName>
    </recommendedName>
</protein>
<comment type="cofactor">
    <cofactor evidence="1">
        <name>FAD</name>
        <dbReference type="ChEBI" id="CHEBI:57692"/>
    </cofactor>
</comment>
<evidence type="ECO:0000256" key="8">
    <source>
        <dbReference type="ARBA" id="ARBA00023002"/>
    </source>
</evidence>
<dbReference type="GO" id="GO:0016174">
    <property type="term" value="F:NAD(P)H oxidase H2O2-forming activity"/>
    <property type="evidence" value="ECO:0007669"/>
    <property type="project" value="TreeGrafter"/>
</dbReference>
<dbReference type="GO" id="GO:0033108">
    <property type="term" value="P:mitochondrial respiratory chain complex assembly"/>
    <property type="evidence" value="ECO:0007669"/>
    <property type="project" value="TreeGrafter"/>
</dbReference>
<evidence type="ECO:0000256" key="1">
    <source>
        <dbReference type="ARBA" id="ARBA00001974"/>
    </source>
</evidence>
<comment type="catalytic activity">
    <reaction evidence="11">
        <text>A + NADH + H(+) = AH2 + NAD(+)</text>
        <dbReference type="Rhea" id="RHEA:11356"/>
        <dbReference type="ChEBI" id="CHEBI:13193"/>
        <dbReference type="ChEBI" id="CHEBI:15378"/>
        <dbReference type="ChEBI" id="CHEBI:17499"/>
        <dbReference type="ChEBI" id="CHEBI:57540"/>
        <dbReference type="ChEBI" id="CHEBI:57945"/>
    </reaction>
</comment>